<protein>
    <recommendedName>
        <fullName evidence="1">Glyoxalase-like domain-containing protein</fullName>
    </recommendedName>
</protein>
<proteinExistence type="predicted"/>
<evidence type="ECO:0000259" key="1">
    <source>
        <dbReference type="Pfam" id="PF13468"/>
    </source>
</evidence>
<accession>A0A1Y5SHQ0</accession>
<organism evidence="2 3">
    <name type="scientific">Pseudoruegeria aquimaris</name>
    <dbReference type="NCBI Taxonomy" id="393663"/>
    <lineage>
        <taxon>Bacteria</taxon>
        <taxon>Pseudomonadati</taxon>
        <taxon>Pseudomonadota</taxon>
        <taxon>Alphaproteobacteria</taxon>
        <taxon>Rhodobacterales</taxon>
        <taxon>Roseobacteraceae</taxon>
        <taxon>Pseudoruegeria</taxon>
    </lineage>
</organism>
<dbReference type="InterPro" id="IPR029068">
    <property type="entry name" value="Glyas_Bleomycin-R_OHBP_Dase"/>
</dbReference>
<sequence>MDIALELDHIAVAAETLEEGVAWVEERLGVSMLPGGRHPVMGTHNRLLGLADGLYFEVIAVDPDAPRPPHARWFDLDRFEGPPRIANWILRTPDLAAACAAAGPGVGRPVALARGDLRWRMAVPDDGILPLGGAFPALIEWEGTAHPARRLAPSGLRLTRLEVRHPDIVNLKLPGFSDPRVAFVEGTAGFAASFDGPDGERTLP</sequence>
<dbReference type="Gene3D" id="3.10.180.10">
    <property type="entry name" value="2,3-Dihydroxybiphenyl 1,2-Dioxygenase, domain 1"/>
    <property type="match status" value="1"/>
</dbReference>
<dbReference type="InterPro" id="IPR025870">
    <property type="entry name" value="Glyoxalase-like_dom"/>
</dbReference>
<keyword evidence="3" id="KW-1185">Reference proteome</keyword>
<evidence type="ECO:0000313" key="2">
    <source>
        <dbReference type="EMBL" id="SLN39403.1"/>
    </source>
</evidence>
<dbReference type="AlphaFoldDB" id="A0A1Y5SHQ0"/>
<reference evidence="2 3" key="1">
    <citation type="submission" date="2017-03" db="EMBL/GenBank/DDBJ databases">
        <authorList>
            <person name="Afonso C.L."/>
            <person name="Miller P.J."/>
            <person name="Scott M.A."/>
            <person name="Spackman E."/>
            <person name="Goraichik I."/>
            <person name="Dimitrov K.M."/>
            <person name="Suarez D.L."/>
            <person name="Swayne D.E."/>
        </authorList>
    </citation>
    <scope>NUCLEOTIDE SEQUENCE [LARGE SCALE GENOMIC DNA]</scope>
    <source>
        <strain evidence="2 3">CECT 7680</strain>
    </source>
</reference>
<dbReference type="RefSeq" id="WP_245824563.1">
    <property type="nucleotide sequence ID" value="NZ_FWFQ01000012.1"/>
</dbReference>
<evidence type="ECO:0000313" key="3">
    <source>
        <dbReference type="Proteomes" id="UP000193409"/>
    </source>
</evidence>
<dbReference type="Proteomes" id="UP000193409">
    <property type="component" value="Unassembled WGS sequence"/>
</dbReference>
<dbReference type="SUPFAM" id="SSF54593">
    <property type="entry name" value="Glyoxalase/Bleomycin resistance protein/Dihydroxybiphenyl dioxygenase"/>
    <property type="match status" value="1"/>
</dbReference>
<gene>
    <name evidence="2" type="ORF">PSA7680_01942</name>
</gene>
<dbReference type="Pfam" id="PF13468">
    <property type="entry name" value="Glyoxalase_3"/>
    <property type="match status" value="1"/>
</dbReference>
<feature type="domain" description="Glyoxalase-like" evidence="1">
    <location>
        <begin position="7"/>
        <end position="167"/>
    </location>
</feature>
<dbReference type="EMBL" id="FWFQ01000012">
    <property type="protein sequence ID" value="SLN39403.1"/>
    <property type="molecule type" value="Genomic_DNA"/>
</dbReference>
<name>A0A1Y5SHQ0_9RHOB</name>